<dbReference type="Proteomes" id="UP000438429">
    <property type="component" value="Unassembled WGS sequence"/>
</dbReference>
<sequence length="91" mass="10383">MLSVPSFRHLVRRRMDVIAMRSFITSYGCRCLPMIVHLQAFNNRSPHWFVTFKPSISRDIAAVTARAVSCQRVSSFHIWRDDVATGASLTT</sequence>
<evidence type="ECO:0000313" key="2">
    <source>
        <dbReference type="Proteomes" id="UP000438429"/>
    </source>
</evidence>
<evidence type="ECO:0000313" key="1">
    <source>
        <dbReference type="EMBL" id="KAF0038888.1"/>
    </source>
</evidence>
<proteinExistence type="predicted"/>
<dbReference type="EMBL" id="VEVO01000008">
    <property type="protein sequence ID" value="KAF0038888.1"/>
    <property type="molecule type" value="Genomic_DNA"/>
</dbReference>
<protein>
    <submittedName>
        <fullName evidence="1">Uncharacterized protein</fullName>
    </submittedName>
</protein>
<dbReference type="AlphaFoldDB" id="A0A6A4T3H9"/>
<reference evidence="1 2" key="1">
    <citation type="submission" date="2019-06" db="EMBL/GenBank/DDBJ databases">
        <title>Draft genomes of female and male turbot (Scophthalmus maximus).</title>
        <authorList>
            <person name="Xu H."/>
            <person name="Xu X.-W."/>
            <person name="Shao C."/>
            <person name="Chen S."/>
        </authorList>
    </citation>
    <scope>NUCLEOTIDE SEQUENCE [LARGE SCALE GENOMIC DNA]</scope>
    <source>
        <strain evidence="1">Ysfricsl-2016a</strain>
        <tissue evidence="1">Blood</tissue>
    </source>
</reference>
<organism evidence="1 2">
    <name type="scientific">Scophthalmus maximus</name>
    <name type="common">Turbot</name>
    <name type="synonym">Psetta maxima</name>
    <dbReference type="NCBI Taxonomy" id="52904"/>
    <lineage>
        <taxon>Eukaryota</taxon>
        <taxon>Metazoa</taxon>
        <taxon>Chordata</taxon>
        <taxon>Craniata</taxon>
        <taxon>Vertebrata</taxon>
        <taxon>Euteleostomi</taxon>
        <taxon>Actinopterygii</taxon>
        <taxon>Neopterygii</taxon>
        <taxon>Teleostei</taxon>
        <taxon>Neoteleostei</taxon>
        <taxon>Acanthomorphata</taxon>
        <taxon>Carangaria</taxon>
        <taxon>Pleuronectiformes</taxon>
        <taxon>Pleuronectoidei</taxon>
        <taxon>Scophthalmidae</taxon>
        <taxon>Scophthalmus</taxon>
    </lineage>
</organism>
<gene>
    <name evidence="1" type="ORF">F2P81_009372</name>
</gene>
<name>A0A6A4T3H9_SCOMX</name>
<accession>A0A6A4T3H9</accession>
<comment type="caution">
    <text evidence="1">The sequence shown here is derived from an EMBL/GenBank/DDBJ whole genome shotgun (WGS) entry which is preliminary data.</text>
</comment>